<dbReference type="InterPro" id="IPR032816">
    <property type="entry name" value="VTT_dom"/>
</dbReference>
<feature type="region of interest" description="Disordered" evidence="8">
    <location>
        <begin position="215"/>
        <end position="247"/>
    </location>
</feature>
<name>A0ABT1JCD4_ACTCY</name>
<feature type="transmembrane region" description="Helical" evidence="7">
    <location>
        <begin position="178"/>
        <end position="197"/>
    </location>
</feature>
<evidence type="ECO:0000256" key="3">
    <source>
        <dbReference type="ARBA" id="ARBA00022475"/>
    </source>
</evidence>
<gene>
    <name evidence="10" type="ORF">G443_000149</name>
</gene>
<feature type="transmembrane region" description="Helical" evidence="7">
    <location>
        <begin position="18"/>
        <end position="38"/>
    </location>
</feature>
<keyword evidence="5 7" id="KW-1133">Transmembrane helix</keyword>
<evidence type="ECO:0000256" key="5">
    <source>
        <dbReference type="ARBA" id="ARBA00022989"/>
    </source>
</evidence>
<accession>A0ABT1JCD4</accession>
<evidence type="ECO:0000256" key="4">
    <source>
        <dbReference type="ARBA" id="ARBA00022692"/>
    </source>
</evidence>
<comment type="caution">
    <text evidence="10">The sequence shown here is derived from an EMBL/GenBank/DDBJ whole genome shotgun (WGS) entry which is preliminary data.</text>
</comment>
<comment type="similarity">
    <text evidence="2 7">Belongs to the DedA family.</text>
</comment>
<keyword evidence="11" id="KW-1185">Reference proteome</keyword>
<protein>
    <submittedName>
        <fullName evidence="10">Membrane protein DedA, SNARE-associated domain</fullName>
    </submittedName>
</protein>
<organism evidence="10 11">
    <name type="scientific">Actinoalloteichus caeruleus DSM 43889</name>
    <dbReference type="NCBI Taxonomy" id="1120930"/>
    <lineage>
        <taxon>Bacteria</taxon>
        <taxon>Bacillati</taxon>
        <taxon>Actinomycetota</taxon>
        <taxon>Actinomycetes</taxon>
        <taxon>Pseudonocardiales</taxon>
        <taxon>Pseudonocardiaceae</taxon>
        <taxon>Actinoalloteichus</taxon>
        <taxon>Actinoalloteichus cyanogriseus</taxon>
    </lineage>
</organism>
<dbReference type="PANTHER" id="PTHR30353">
    <property type="entry name" value="INNER MEMBRANE PROTEIN DEDA-RELATED"/>
    <property type="match status" value="1"/>
</dbReference>
<dbReference type="Pfam" id="PF09335">
    <property type="entry name" value="VTT_dom"/>
    <property type="match status" value="1"/>
</dbReference>
<dbReference type="EMBL" id="AUBJ02000001">
    <property type="protein sequence ID" value="MCP2329879.1"/>
    <property type="molecule type" value="Genomic_DNA"/>
</dbReference>
<evidence type="ECO:0000313" key="10">
    <source>
        <dbReference type="EMBL" id="MCP2329879.1"/>
    </source>
</evidence>
<keyword evidence="3 7" id="KW-1003">Cell membrane</keyword>
<feature type="transmembrane region" description="Helical" evidence="7">
    <location>
        <begin position="151"/>
        <end position="172"/>
    </location>
</feature>
<sequence>MAVVSEMLDALADLPRPAVIAAAGLLVLAECTLGLGFLVPGETGLLVASTTARDAWTFVILCLVVTVCAATGDSIGYWLGRRYGVRLRESRLVRRIGLQHWDRAAELLRRHGGGAVFAARFLPVVRTLTPASAGAAGLPYARFLPASISGAACWALLHVSIGAAAGASAEYLERKLGVASWFVFGAIVLAAVVVTIVRKRRSAARERLPEADPAEAVLVGKPAGMAPVSDGPREHTAGEPDDAAPRG</sequence>
<evidence type="ECO:0000256" key="8">
    <source>
        <dbReference type="SAM" id="MobiDB-lite"/>
    </source>
</evidence>
<feature type="compositionally biased region" description="Basic and acidic residues" evidence="8">
    <location>
        <begin position="231"/>
        <end position="247"/>
    </location>
</feature>
<feature type="domain" description="VTT" evidence="9">
    <location>
        <begin position="55"/>
        <end position="163"/>
    </location>
</feature>
<evidence type="ECO:0000313" key="11">
    <source>
        <dbReference type="Proteomes" id="UP000791080"/>
    </source>
</evidence>
<proteinExistence type="inferred from homology"/>
<dbReference type="InterPro" id="IPR032818">
    <property type="entry name" value="DedA-like"/>
</dbReference>
<evidence type="ECO:0000256" key="2">
    <source>
        <dbReference type="ARBA" id="ARBA00010792"/>
    </source>
</evidence>
<dbReference type="Proteomes" id="UP000791080">
    <property type="component" value="Unassembled WGS sequence"/>
</dbReference>
<evidence type="ECO:0000256" key="1">
    <source>
        <dbReference type="ARBA" id="ARBA00004651"/>
    </source>
</evidence>
<evidence type="ECO:0000259" key="9">
    <source>
        <dbReference type="Pfam" id="PF09335"/>
    </source>
</evidence>
<keyword evidence="6 7" id="KW-0472">Membrane</keyword>
<comment type="subcellular location">
    <subcellularLocation>
        <location evidence="1 7">Cell membrane</location>
        <topology evidence="1 7">Multi-pass membrane protein</topology>
    </subcellularLocation>
</comment>
<evidence type="ECO:0000256" key="6">
    <source>
        <dbReference type="ARBA" id="ARBA00023136"/>
    </source>
</evidence>
<dbReference type="PANTHER" id="PTHR30353:SF15">
    <property type="entry name" value="INNER MEMBRANE PROTEIN YABI"/>
    <property type="match status" value="1"/>
</dbReference>
<keyword evidence="4 7" id="KW-0812">Transmembrane</keyword>
<reference evidence="10 11" key="1">
    <citation type="submission" date="2013-07" db="EMBL/GenBank/DDBJ databases">
        <authorList>
            <consortium name="DOE Joint Genome Institute"/>
            <person name="Reeve W."/>
            <person name="Huntemann M."/>
            <person name="Han J."/>
            <person name="Chen A."/>
            <person name="Kyrpides N."/>
            <person name="Mavromatis K."/>
            <person name="Markowitz V."/>
            <person name="Palaniappan K."/>
            <person name="Ivanova N."/>
            <person name="Schaumberg A."/>
            <person name="Pati A."/>
            <person name="Liolios K."/>
            <person name="Nordberg H.P."/>
            <person name="Cantor M.N."/>
            <person name="Hua S.X."/>
            <person name="Woyke T."/>
        </authorList>
    </citation>
    <scope>NUCLEOTIDE SEQUENCE [LARGE SCALE GENOMIC DNA]</scope>
    <source>
        <strain evidence="10 11">DSM 43889</strain>
    </source>
</reference>
<reference evidence="10 11" key="2">
    <citation type="submission" date="2022-06" db="EMBL/GenBank/DDBJ databases">
        <title>Genomic Encyclopedia of Type Strains, Phase I: the one thousand microbial genomes (KMG-I) project.</title>
        <authorList>
            <person name="Kyrpides N."/>
        </authorList>
    </citation>
    <scope>NUCLEOTIDE SEQUENCE [LARGE SCALE GENOMIC DNA]</scope>
    <source>
        <strain evidence="10 11">DSM 43889</strain>
    </source>
</reference>
<evidence type="ECO:0000256" key="7">
    <source>
        <dbReference type="RuleBase" id="RU367016"/>
    </source>
</evidence>
<feature type="transmembrane region" description="Helical" evidence="7">
    <location>
        <begin position="58"/>
        <end position="79"/>
    </location>
</feature>